<dbReference type="SMART" id="SM00387">
    <property type="entry name" value="HATPase_c"/>
    <property type="match status" value="1"/>
</dbReference>
<dbReference type="Gene3D" id="3.30.565.10">
    <property type="entry name" value="Histidine kinase-like ATPase, C-terminal domain"/>
    <property type="match status" value="1"/>
</dbReference>
<keyword evidence="5" id="KW-0418">Kinase</keyword>
<protein>
    <recommendedName>
        <fullName evidence="2">histidine kinase</fullName>
        <ecNumber evidence="2">2.7.13.3</ecNumber>
    </recommendedName>
</protein>
<dbReference type="InterPro" id="IPR036890">
    <property type="entry name" value="HATPase_C_sf"/>
</dbReference>
<dbReference type="Proteomes" id="UP000005695">
    <property type="component" value="Unassembled WGS sequence"/>
</dbReference>
<dbReference type="GO" id="GO:0000155">
    <property type="term" value="F:phosphorelay sensor kinase activity"/>
    <property type="evidence" value="ECO:0007669"/>
    <property type="project" value="InterPro"/>
</dbReference>
<comment type="caution">
    <text evidence="5">The sequence shown here is derived from an EMBL/GenBank/DDBJ whole genome shotgun (WGS) entry which is preliminary data.</text>
</comment>
<dbReference type="Pfam" id="PF02518">
    <property type="entry name" value="HATPase_c"/>
    <property type="match status" value="1"/>
</dbReference>
<dbReference type="InterPro" id="IPR005467">
    <property type="entry name" value="His_kinase_dom"/>
</dbReference>
<evidence type="ECO:0000313" key="6">
    <source>
        <dbReference type="Proteomes" id="UP000005695"/>
    </source>
</evidence>
<keyword evidence="3" id="KW-0597">Phosphoprotein</keyword>
<reference evidence="5" key="1">
    <citation type="submission" date="2006-05" db="EMBL/GenBank/DDBJ databases">
        <title>Annotation of the draft genome assembly of Desulfuromonas acetoxidans DSM 684.</title>
        <authorList>
            <consortium name="US DOE Joint Genome Institute (JGI-ORNL)"/>
            <person name="Larimer F."/>
            <person name="Land M."/>
            <person name="Hauser L."/>
        </authorList>
    </citation>
    <scope>NUCLEOTIDE SEQUENCE [LARGE SCALE GENOMIC DNA]</scope>
    <source>
        <strain evidence="5">DSM 684</strain>
    </source>
</reference>
<proteinExistence type="predicted"/>
<dbReference type="PROSITE" id="PS50109">
    <property type="entry name" value="HIS_KIN"/>
    <property type="match status" value="1"/>
</dbReference>
<sequence length="360" mass="40576">MPLHPCRENHICPIGKGACPGVCIFADIFEDINLGIMVFDLEHEKIAFFNPAVEKLLTPQLDIEDYPSLKEQLFKDLEADIPVTAPVSSSFQFYDKVLGYSVYPISANRFLWVFIQDITEKIRLESIADAVNTMDNLGYVFSGIRHEIGNPINSAKMALSVLKDNFATFSNDTVLEFVDRSLDELKRVEFLLKSLRNINMYETPDLSHINLSHFLDNFISLAWSDFSDKGICINTDFHLKAKWAFVDPRPLQQVLLNIFTNAADALENREPKTIELCTRLNHGFIWIHITDSGCGIAEKELNNLFKPFFTLKPQGTGLGLVICRKMLARMNCTIEITSEENIGTTVSISIPEGCSDTLLG</sequence>
<gene>
    <name evidence="5" type="ORF">Dace_0981</name>
</gene>
<evidence type="ECO:0000313" key="5">
    <source>
        <dbReference type="EMBL" id="EAT15317.1"/>
    </source>
</evidence>
<keyword evidence="5" id="KW-0808">Transferase</keyword>
<evidence type="ECO:0000256" key="2">
    <source>
        <dbReference type="ARBA" id="ARBA00012438"/>
    </source>
</evidence>
<dbReference type="InterPro" id="IPR004358">
    <property type="entry name" value="Sig_transdc_His_kin-like_C"/>
</dbReference>
<dbReference type="RefSeq" id="WP_006000956.1">
    <property type="nucleotide sequence ID" value="NZ_AAEW02000011.1"/>
</dbReference>
<dbReference type="Gene3D" id="1.10.287.130">
    <property type="match status" value="1"/>
</dbReference>
<dbReference type="SUPFAM" id="SSF55874">
    <property type="entry name" value="ATPase domain of HSP90 chaperone/DNA topoisomerase II/histidine kinase"/>
    <property type="match status" value="1"/>
</dbReference>
<evidence type="ECO:0000256" key="3">
    <source>
        <dbReference type="ARBA" id="ARBA00022553"/>
    </source>
</evidence>
<dbReference type="CDD" id="cd00082">
    <property type="entry name" value="HisKA"/>
    <property type="match status" value="1"/>
</dbReference>
<evidence type="ECO:0000259" key="4">
    <source>
        <dbReference type="PROSITE" id="PS50109"/>
    </source>
</evidence>
<dbReference type="PRINTS" id="PR00344">
    <property type="entry name" value="BCTRLSENSOR"/>
</dbReference>
<feature type="domain" description="Histidine kinase" evidence="4">
    <location>
        <begin position="143"/>
        <end position="354"/>
    </location>
</feature>
<name>Q1JYU8_DESA6</name>
<dbReference type="InterPro" id="IPR036097">
    <property type="entry name" value="HisK_dim/P_sf"/>
</dbReference>
<reference evidence="5" key="2">
    <citation type="submission" date="2006-05" db="EMBL/GenBank/DDBJ databases">
        <title>Sequencing of the draft genome and assembly of Desulfuromonas acetoxidans DSM 684.</title>
        <authorList>
            <consortium name="US DOE Joint Genome Institute (JGI-PGF)"/>
            <person name="Copeland A."/>
            <person name="Lucas S."/>
            <person name="Lapidus A."/>
            <person name="Barry K."/>
            <person name="Detter J.C."/>
            <person name="Glavina del Rio T."/>
            <person name="Hammon N."/>
            <person name="Israni S."/>
            <person name="Dalin E."/>
            <person name="Tice H."/>
            <person name="Bruce D."/>
            <person name="Pitluck S."/>
            <person name="Richardson P."/>
        </authorList>
    </citation>
    <scope>NUCLEOTIDE SEQUENCE [LARGE SCALE GENOMIC DNA]</scope>
    <source>
        <strain evidence="5">DSM 684</strain>
    </source>
</reference>
<dbReference type="SMART" id="SM00388">
    <property type="entry name" value="HisKA"/>
    <property type="match status" value="1"/>
</dbReference>
<comment type="catalytic activity">
    <reaction evidence="1">
        <text>ATP + protein L-histidine = ADP + protein N-phospho-L-histidine.</text>
        <dbReference type="EC" id="2.7.13.3"/>
    </reaction>
</comment>
<accession>Q1JYU8</accession>
<keyword evidence="6" id="KW-1185">Reference proteome</keyword>
<dbReference type="EMBL" id="AAEW02000011">
    <property type="protein sequence ID" value="EAT15317.1"/>
    <property type="molecule type" value="Genomic_DNA"/>
</dbReference>
<dbReference type="PANTHER" id="PTHR43065">
    <property type="entry name" value="SENSOR HISTIDINE KINASE"/>
    <property type="match status" value="1"/>
</dbReference>
<evidence type="ECO:0000256" key="1">
    <source>
        <dbReference type="ARBA" id="ARBA00000085"/>
    </source>
</evidence>
<dbReference type="EC" id="2.7.13.3" evidence="2"/>
<dbReference type="AlphaFoldDB" id="Q1JYU8"/>
<dbReference type="InterPro" id="IPR003594">
    <property type="entry name" value="HATPase_dom"/>
</dbReference>
<dbReference type="PANTHER" id="PTHR43065:SF42">
    <property type="entry name" value="TWO-COMPONENT SENSOR PPRA"/>
    <property type="match status" value="1"/>
</dbReference>
<dbReference type="SUPFAM" id="SSF47384">
    <property type="entry name" value="Homodimeric domain of signal transducing histidine kinase"/>
    <property type="match status" value="1"/>
</dbReference>
<dbReference type="OrthoDB" id="9773941at2"/>
<dbReference type="Pfam" id="PF00512">
    <property type="entry name" value="HisKA"/>
    <property type="match status" value="1"/>
</dbReference>
<dbReference type="InterPro" id="IPR003661">
    <property type="entry name" value="HisK_dim/P_dom"/>
</dbReference>
<organism evidence="5 6">
    <name type="scientific">Desulfuromonas acetoxidans (strain DSM 684 / 11070)</name>
    <dbReference type="NCBI Taxonomy" id="281689"/>
    <lineage>
        <taxon>Bacteria</taxon>
        <taxon>Pseudomonadati</taxon>
        <taxon>Thermodesulfobacteriota</taxon>
        <taxon>Desulfuromonadia</taxon>
        <taxon>Desulfuromonadales</taxon>
        <taxon>Desulfuromonadaceae</taxon>
        <taxon>Desulfuromonas</taxon>
    </lineage>
</organism>